<sequence length="122" mass="13289">MDTLKDVLNGPVGAALVTAMLTAVTTIAGAGPGAAYLLIGFVFVLLVSQGNLKREMKEQRVSFEAQLREERERVDEERVRVDVIRKEAGEQVMQCFRDLRDGNIAVTEAIKTLGTIAAKLVS</sequence>
<gene>
    <name evidence="3" type="ORF">MON41_23805</name>
</gene>
<dbReference type="Proteomes" id="UP001201985">
    <property type="component" value="Unassembled WGS sequence"/>
</dbReference>
<proteinExistence type="predicted"/>
<keyword evidence="2" id="KW-0812">Transmembrane</keyword>
<reference evidence="3 4" key="1">
    <citation type="submission" date="2022-03" db="EMBL/GenBank/DDBJ databases">
        <title>Complete genome analysis of Roseomonas KG 17.1 : a prolific producer of plant growth promoters.</title>
        <authorList>
            <person name="Saadouli I."/>
            <person name="Najjari A."/>
            <person name="Mosbah A."/>
            <person name="Ouzari H.I."/>
        </authorList>
    </citation>
    <scope>NUCLEOTIDE SEQUENCE [LARGE SCALE GENOMIC DNA]</scope>
    <source>
        <strain evidence="3 4">KG17-1</strain>
    </source>
</reference>
<accession>A0ABS9WBJ3</accession>
<feature type="coiled-coil region" evidence="1">
    <location>
        <begin position="53"/>
        <end position="87"/>
    </location>
</feature>
<organism evidence="3 4">
    <name type="scientific">Teichococcus vastitatis</name>
    <dbReference type="NCBI Taxonomy" id="2307076"/>
    <lineage>
        <taxon>Bacteria</taxon>
        <taxon>Pseudomonadati</taxon>
        <taxon>Pseudomonadota</taxon>
        <taxon>Alphaproteobacteria</taxon>
        <taxon>Acetobacterales</taxon>
        <taxon>Roseomonadaceae</taxon>
        <taxon>Roseomonas</taxon>
    </lineage>
</organism>
<evidence type="ECO:0000256" key="2">
    <source>
        <dbReference type="SAM" id="Phobius"/>
    </source>
</evidence>
<dbReference type="RefSeq" id="WP_241793968.1">
    <property type="nucleotide sequence ID" value="NZ_JALBUU010000125.1"/>
</dbReference>
<name>A0ABS9WBJ3_9PROT</name>
<keyword evidence="4" id="KW-1185">Reference proteome</keyword>
<keyword evidence="1" id="KW-0175">Coiled coil</keyword>
<dbReference type="EMBL" id="JALBUU010000125">
    <property type="protein sequence ID" value="MCI0756666.1"/>
    <property type="molecule type" value="Genomic_DNA"/>
</dbReference>
<evidence type="ECO:0000313" key="3">
    <source>
        <dbReference type="EMBL" id="MCI0756666.1"/>
    </source>
</evidence>
<keyword evidence="2" id="KW-0472">Membrane</keyword>
<keyword evidence="2" id="KW-1133">Transmembrane helix</keyword>
<comment type="caution">
    <text evidence="3">The sequence shown here is derived from an EMBL/GenBank/DDBJ whole genome shotgun (WGS) entry which is preliminary data.</text>
</comment>
<protein>
    <submittedName>
        <fullName evidence="3">Uncharacterized protein</fullName>
    </submittedName>
</protein>
<evidence type="ECO:0000313" key="4">
    <source>
        <dbReference type="Proteomes" id="UP001201985"/>
    </source>
</evidence>
<evidence type="ECO:0000256" key="1">
    <source>
        <dbReference type="SAM" id="Coils"/>
    </source>
</evidence>
<feature type="transmembrane region" description="Helical" evidence="2">
    <location>
        <begin position="34"/>
        <end position="52"/>
    </location>
</feature>
<feature type="transmembrane region" description="Helical" evidence="2">
    <location>
        <begin position="7"/>
        <end position="28"/>
    </location>
</feature>